<keyword evidence="1" id="KW-0812">Transmembrane</keyword>
<dbReference type="PANTHER" id="PTHR38687">
    <property type="entry name" value="CELL DIVISION PROTEIN DEDD-RELATED"/>
    <property type="match status" value="1"/>
</dbReference>
<dbReference type="GO" id="GO:0030428">
    <property type="term" value="C:cell septum"/>
    <property type="evidence" value="ECO:0007669"/>
    <property type="project" value="TreeGrafter"/>
</dbReference>
<dbReference type="InterPro" id="IPR036680">
    <property type="entry name" value="SPOR-like_sf"/>
</dbReference>
<accession>A0A170PL10</accession>
<dbReference type="GO" id="GO:0042834">
    <property type="term" value="F:peptidoglycan binding"/>
    <property type="evidence" value="ECO:0007669"/>
    <property type="project" value="InterPro"/>
</dbReference>
<organism evidence="3">
    <name type="scientific">hydrothermal vent metagenome</name>
    <dbReference type="NCBI Taxonomy" id="652676"/>
    <lineage>
        <taxon>unclassified sequences</taxon>
        <taxon>metagenomes</taxon>
        <taxon>ecological metagenomes</taxon>
    </lineage>
</organism>
<evidence type="ECO:0000256" key="1">
    <source>
        <dbReference type="SAM" id="Phobius"/>
    </source>
</evidence>
<keyword evidence="1" id="KW-1133">Transmembrane helix</keyword>
<gene>
    <name evidence="3" type="ORF">MGWOODY_Tha2112</name>
</gene>
<dbReference type="GO" id="GO:0032506">
    <property type="term" value="P:cytokinetic process"/>
    <property type="evidence" value="ECO:0007669"/>
    <property type="project" value="TreeGrafter"/>
</dbReference>
<dbReference type="SUPFAM" id="SSF110997">
    <property type="entry name" value="Sporulation related repeat"/>
    <property type="match status" value="1"/>
</dbReference>
<feature type="domain" description="SPOR" evidence="2">
    <location>
        <begin position="96"/>
        <end position="174"/>
    </location>
</feature>
<dbReference type="AlphaFoldDB" id="A0A170PL10"/>
<dbReference type="InterPro" id="IPR052521">
    <property type="entry name" value="Cell_div_SPOR-domain"/>
</dbReference>
<proteinExistence type="predicted"/>
<evidence type="ECO:0000259" key="2">
    <source>
        <dbReference type="PROSITE" id="PS51724"/>
    </source>
</evidence>
<evidence type="ECO:0000313" key="3">
    <source>
        <dbReference type="EMBL" id="CUS40736.1"/>
    </source>
</evidence>
<dbReference type="InterPro" id="IPR007730">
    <property type="entry name" value="SPOR-like_dom"/>
</dbReference>
<dbReference type="PROSITE" id="PS51724">
    <property type="entry name" value="SPOR"/>
    <property type="match status" value="1"/>
</dbReference>
<keyword evidence="3" id="KW-0131">Cell cycle</keyword>
<keyword evidence="1" id="KW-0472">Membrane</keyword>
<reference evidence="3" key="1">
    <citation type="submission" date="2015-10" db="EMBL/GenBank/DDBJ databases">
        <authorList>
            <person name="Gilbert D.G."/>
        </authorList>
    </citation>
    <scope>NUCLEOTIDE SEQUENCE</scope>
</reference>
<feature type="transmembrane region" description="Helical" evidence="1">
    <location>
        <begin position="12"/>
        <end position="33"/>
    </location>
</feature>
<dbReference type="PANTHER" id="PTHR38687:SF1">
    <property type="entry name" value="CELL DIVISION PROTEIN DEDD"/>
    <property type="match status" value="1"/>
</dbReference>
<keyword evidence="3" id="KW-0132">Cell division</keyword>
<dbReference type="Pfam" id="PF05036">
    <property type="entry name" value="SPOR"/>
    <property type="match status" value="1"/>
</dbReference>
<protein>
    <submittedName>
        <fullName evidence="3">Cell division protein</fullName>
    </submittedName>
</protein>
<dbReference type="GO" id="GO:0032153">
    <property type="term" value="C:cell division site"/>
    <property type="evidence" value="ECO:0007669"/>
    <property type="project" value="TreeGrafter"/>
</dbReference>
<name>A0A170PL10_9ZZZZ</name>
<dbReference type="Gene3D" id="3.30.70.1070">
    <property type="entry name" value="Sporulation related repeat"/>
    <property type="match status" value="1"/>
</dbReference>
<sequence>MAEGSSRVPGWVWVTTPAIAAAFVGFIVFLSTVPAGNELDAVKGDARKALEQGVEKARSDAANAAAVKPSYDFYKLLEKQTVDVPEVEAYRSTPKDNVNYEYRLQAGSFRSANDAERLRAQLLLEGLTAYQEGSTVNGSTWYRVFVGPFKNRSKLNKAQDTLVNMNISPLVLKQKSDG</sequence>
<dbReference type="EMBL" id="CZQC01000023">
    <property type="protein sequence ID" value="CUS40736.1"/>
    <property type="molecule type" value="Genomic_DNA"/>
</dbReference>